<comment type="caution">
    <text evidence="2">The sequence shown here is derived from an EMBL/GenBank/DDBJ whole genome shotgun (WGS) entry which is preliminary data.</text>
</comment>
<dbReference type="EMBL" id="CAJRAF010000001">
    <property type="protein sequence ID" value="CAG4990217.1"/>
    <property type="molecule type" value="Genomic_DNA"/>
</dbReference>
<keyword evidence="1" id="KW-0472">Membrane</keyword>
<gene>
    <name evidence="2" type="ORF">DYBT9275_00480</name>
</gene>
<proteinExistence type="predicted"/>
<feature type="transmembrane region" description="Helical" evidence="1">
    <location>
        <begin position="133"/>
        <end position="153"/>
    </location>
</feature>
<keyword evidence="3" id="KW-1185">Reference proteome</keyword>
<organism evidence="2 3">
    <name type="scientific">Dyadobacter helix</name>
    <dbReference type="NCBI Taxonomy" id="2822344"/>
    <lineage>
        <taxon>Bacteria</taxon>
        <taxon>Pseudomonadati</taxon>
        <taxon>Bacteroidota</taxon>
        <taxon>Cytophagia</taxon>
        <taxon>Cytophagales</taxon>
        <taxon>Spirosomataceae</taxon>
        <taxon>Dyadobacter</taxon>
    </lineage>
</organism>
<evidence type="ECO:0000256" key="1">
    <source>
        <dbReference type="SAM" id="Phobius"/>
    </source>
</evidence>
<evidence type="ECO:0000313" key="3">
    <source>
        <dbReference type="Proteomes" id="UP000680038"/>
    </source>
</evidence>
<name>A0A916J8N5_9BACT</name>
<feature type="transmembrane region" description="Helical" evidence="1">
    <location>
        <begin position="12"/>
        <end position="34"/>
    </location>
</feature>
<evidence type="ECO:0008006" key="4">
    <source>
        <dbReference type="Google" id="ProtNLM"/>
    </source>
</evidence>
<feature type="transmembrane region" description="Helical" evidence="1">
    <location>
        <begin position="54"/>
        <end position="75"/>
    </location>
</feature>
<keyword evidence="1" id="KW-0812">Transmembrane</keyword>
<protein>
    <recommendedName>
        <fullName evidence="4">DUF1772 domain-containing protein</fullName>
    </recommendedName>
</protein>
<dbReference type="Proteomes" id="UP000680038">
    <property type="component" value="Unassembled WGS sequence"/>
</dbReference>
<keyword evidence="1" id="KW-1133">Transmembrane helix</keyword>
<feature type="transmembrane region" description="Helical" evidence="1">
    <location>
        <begin position="87"/>
        <end position="109"/>
    </location>
</feature>
<accession>A0A916J8N5</accession>
<sequence>MKAMDMLVYVRLLGLFVYFIIASQGAFYLLLGFAKAMSNVSSDTFLEVRSATDLVIGGRLRIFYISALLLLLLWIGMSFAGGSYHCCYFVILAFLLLAADITLALRVSIPINKLLNNDMLTGSGGITGLQEKWLFYILIRGALCITGFILLLLDTVRSPSVIAD</sequence>
<evidence type="ECO:0000313" key="2">
    <source>
        <dbReference type="EMBL" id="CAG4990217.1"/>
    </source>
</evidence>
<reference evidence="2" key="1">
    <citation type="submission" date="2021-04" db="EMBL/GenBank/DDBJ databases">
        <authorList>
            <person name="Rodrigo-Torres L."/>
            <person name="Arahal R. D."/>
            <person name="Lucena T."/>
        </authorList>
    </citation>
    <scope>NUCLEOTIDE SEQUENCE</scope>
    <source>
        <strain evidence="2">CECT 9275</strain>
    </source>
</reference>
<dbReference type="AlphaFoldDB" id="A0A916J8N5"/>